<dbReference type="OrthoDB" id="1667160at2"/>
<sequence length="131" mass="14694">MKINNELGNNNVLWQQAQDKKKSNKGIPVSDDFSRILQNMREYKPANYDDTIKVDDKTTVTTQVLSDGSTLTTVRKEGKIISQSKTPATRPEKNPTVISTETIKGLKQEDEEQLQAMTNPDAQSKIVTEIV</sequence>
<proteinExistence type="predicted"/>
<evidence type="ECO:0000313" key="2">
    <source>
        <dbReference type="Proteomes" id="UP000191240"/>
    </source>
</evidence>
<reference evidence="1 2" key="1">
    <citation type="submission" date="2016-11" db="EMBL/GenBank/DDBJ databases">
        <authorList>
            <person name="Jaros S."/>
            <person name="Januszkiewicz K."/>
            <person name="Wedrychowicz H."/>
        </authorList>
    </citation>
    <scope>NUCLEOTIDE SEQUENCE [LARGE SCALE GENOMIC DNA]</scope>
    <source>
        <strain evidence="1 2">DSM 3074</strain>
    </source>
</reference>
<protein>
    <submittedName>
        <fullName evidence="1">Uncharacterized protein</fullName>
    </submittedName>
</protein>
<organism evidence="1 2">
    <name type="scientific">Anaerovibrio lipolyticus DSM 3074</name>
    <dbReference type="NCBI Taxonomy" id="1120997"/>
    <lineage>
        <taxon>Bacteria</taxon>
        <taxon>Bacillati</taxon>
        <taxon>Bacillota</taxon>
        <taxon>Negativicutes</taxon>
        <taxon>Selenomonadales</taxon>
        <taxon>Selenomonadaceae</taxon>
        <taxon>Anaerovibrio</taxon>
    </lineage>
</organism>
<evidence type="ECO:0000313" key="1">
    <source>
        <dbReference type="EMBL" id="SHI84862.1"/>
    </source>
</evidence>
<dbReference type="RefSeq" id="WP_143254890.1">
    <property type="nucleotide sequence ID" value="NZ_FQYW01000015.1"/>
</dbReference>
<gene>
    <name evidence="1" type="ORF">SAMN02745671_01892</name>
</gene>
<dbReference type="EMBL" id="FQYW01000015">
    <property type="protein sequence ID" value="SHI84862.1"/>
    <property type="molecule type" value="Genomic_DNA"/>
</dbReference>
<accession>A0A1M6EH92</accession>
<dbReference type="AlphaFoldDB" id="A0A1M6EH92"/>
<name>A0A1M6EH92_9FIRM</name>
<dbReference type="Proteomes" id="UP000191240">
    <property type="component" value="Unassembled WGS sequence"/>
</dbReference>